<evidence type="ECO:0000256" key="1">
    <source>
        <dbReference type="SAM" id="Phobius"/>
    </source>
</evidence>
<dbReference type="Gene3D" id="2.160.20.80">
    <property type="entry name" value="E3 ubiquitin-protein ligase SopA"/>
    <property type="match status" value="2"/>
</dbReference>
<evidence type="ECO:0000313" key="3">
    <source>
        <dbReference type="Proteomes" id="UP001232992"/>
    </source>
</evidence>
<gene>
    <name evidence="2" type="ORF">PMH09_13535</name>
</gene>
<feature type="transmembrane region" description="Helical" evidence="1">
    <location>
        <begin position="120"/>
        <end position="139"/>
    </location>
</feature>
<dbReference type="InterPro" id="IPR001646">
    <property type="entry name" value="5peptide_repeat"/>
</dbReference>
<feature type="transmembrane region" description="Helical" evidence="1">
    <location>
        <begin position="145"/>
        <end position="171"/>
    </location>
</feature>
<keyword evidence="3" id="KW-1185">Reference proteome</keyword>
<feature type="transmembrane region" description="Helical" evidence="1">
    <location>
        <begin position="207"/>
        <end position="226"/>
    </location>
</feature>
<protein>
    <submittedName>
        <fullName evidence="2">Pentapeptide repeat-containing protein</fullName>
    </submittedName>
</protein>
<organism evidence="2 3">
    <name type="scientific">Roseofilum casamattae BLCC-M143</name>
    <dbReference type="NCBI Taxonomy" id="3022442"/>
    <lineage>
        <taxon>Bacteria</taxon>
        <taxon>Bacillati</taxon>
        <taxon>Cyanobacteriota</taxon>
        <taxon>Cyanophyceae</taxon>
        <taxon>Desertifilales</taxon>
        <taxon>Desertifilaceae</taxon>
        <taxon>Roseofilum</taxon>
        <taxon>Roseofilum casamattae</taxon>
    </lineage>
</organism>
<dbReference type="PANTHER" id="PTHR14136:SF17">
    <property type="entry name" value="BTB_POZ DOMAIN-CONTAINING PROTEIN KCTD9"/>
    <property type="match status" value="1"/>
</dbReference>
<feature type="transmembrane region" description="Helical" evidence="1">
    <location>
        <begin position="94"/>
        <end position="113"/>
    </location>
</feature>
<name>A0ABT7BZI8_9CYAN</name>
<dbReference type="Proteomes" id="UP001232992">
    <property type="component" value="Unassembled WGS sequence"/>
</dbReference>
<dbReference type="EMBL" id="JAQOSQ010000013">
    <property type="protein sequence ID" value="MDJ1184207.1"/>
    <property type="molecule type" value="Genomic_DNA"/>
</dbReference>
<keyword evidence="1" id="KW-1133">Transmembrane helix</keyword>
<proteinExistence type="predicted"/>
<sequence length="722" mass="78804">MADKVYRSHLRNANFRGKQLVGADFSETDIRGVDFGNANLVGANFTNARAGLSPMWSVSLMALFFVLSCFSGLVSGYSGAFVGDLLNNLAYDTSFLGALSFILLAIFLIVVSWQGLGAEIATLVQIVFACLIATLAFLPNDSLELINAIVFTNLALGGALVGVTNMALAVAIAQVMALPQARVLAGISGLLGVVLGVLLGVREAESYPVAGLVGFAVISIGMYTSWQAMAEDKKSEIIRSLAVTIVAKGSTSFHGADLTNADFTSATLKSVDFRQAILTRTCWFKAKDLNYARLEGTYLENPTVLNLVANKDGREKNFDRLNLRRLNLQDANLQDASFINADLSETNLRNANLFGAKLAQAQLYRAVLTGARLTGAYIQNWGISTDTLLDRVTCEYIYMQLPTKDDPDPCRKPDDRNQTFDTGDFANFMAPIIKTLDLYQTQNFDMRQLGRNVKIIDLFHYRDIDPTAVAISIIQLAENHPEAELEVVALQGQDREKIRLQAKVTGDANRNQLSAEYFENYTAIQALPDRDRQTMMVRIAEKDDHIRRLESLLEKALQSAKLYVETQYTRGDTIMSQSQESKGNINISDTQGSVSGVAGAGENLSMTGVAIGEISGNVTNTIGKLPQSSELEQPGIKELLTELQVAIETDSNLSQEDKIEALEQLQTIAEAGQKPEDGAMQKMVKRAMKFLKGTIADLPSTVGLVQTCTKLFPLITKFFGIS</sequence>
<feature type="transmembrane region" description="Helical" evidence="1">
    <location>
        <begin position="55"/>
        <end position="74"/>
    </location>
</feature>
<reference evidence="2 3" key="1">
    <citation type="submission" date="2023-01" db="EMBL/GenBank/DDBJ databases">
        <title>Novel diversity within Roseofilum (Cyanobacteria; Desertifilaceae) from marine benthic mats with descriptions of four novel species.</title>
        <authorList>
            <person name="Wang Y."/>
            <person name="Berthold D.E."/>
            <person name="Hu J."/>
            <person name="Lefler F.W."/>
            <person name="Laughinghouse H.D. IV."/>
        </authorList>
    </citation>
    <scope>NUCLEOTIDE SEQUENCE [LARGE SCALE GENOMIC DNA]</scope>
    <source>
        <strain evidence="2 3">BLCC-M143</strain>
    </source>
</reference>
<dbReference type="SUPFAM" id="SSF141571">
    <property type="entry name" value="Pentapeptide repeat-like"/>
    <property type="match status" value="1"/>
</dbReference>
<dbReference type="Pfam" id="PF00805">
    <property type="entry name" value="Pentapeptide"/>
    <property type="match status" value="3"/>
</dbReference>
<comment type="caution">
    <text evidence="2">The sequence shown here is derived from an EMBL/GenBank/DDBJ whole genome shotgun (WGS) entry which is preliminary data.</text>
</comment>
<keyword evidence="1" id="KW-0812">Transmembrane</keyword>
<dbReference type="InterPro" id="IPR051082">
    <property type="entry name" value="Pentapeptide-BTB/POZ_domain"/>
</dbReference>
<evidence type="ECO:0000313" key="2">
    <source>
        <dbReference type="EMBL" id="MDJ1184207.1"/>
    </source>
</evidence>
<keyword evidence="1" id="KW-0472">Membrane</keyword>
<dbReference type="PANTHER" id="PTHR14136">
    <property type="entry name" value="BTB_POZ DOMAIN-CONTAINING PROTEIN KCTD9"/>
    <property type="match status" value="1"/>
</dbReference>
<dbReference type="RefSeq" id="WP_283758862.1">
    <property type="nucleotide sequence ID" value="NZ_JAQOSQ010000013.1"/>
</dbReference>
<feature type="transmembrane region" description="Helical" evidence="1">
    <location>
        <begin position="183"/>
        <end position="201"/>
    </location>
</feature>
<accession>A0ABT7BZI8</accession>